<dbReference type="InterPro" id="IPR000873">
    <property type="entry name" value="AMP-dep_synth/lig_dom"/>
</dbReference>
<keyword evidence="16" id="KW-0175">Coiled coil</keyword>
<keyword evidence="8" id="KW-0276">Fatty acid metabolism</keyword>
<dbReference type="SUPFAM" id="SSF56801">
    <property type="entry name" value="Acetyl-CoA synthetase-like"/>
    <property type="match status" value="2"/>
</dbReference>
<dbReference type="GO" id="GO:0004321">
    <property type="term" value="F:fatty-acyl-CoA synthase activity"/>
    <property type="evidence" value="ECO:0007669"/>
    <property type="project" value="TreeGrafter"/>
</dbReference>
<evidence type="ECO:0000256" key="13">
    <source>
        <dbReference type="ARBA" id="ARBA00023128"/>
    </source>
</evidence>
<feature type="coiled-coil region" evidence="16">
    <location>
        <begin position="693"/>
        <end position="720"/>
    </location>
</feature>
<dbReference type="Pfam" id="PF13193">
    <property type="entry name" value="AMP-binding_C"/>
    <property type="match status" value="2"/>
</dbReference>
<organism evidence="20 21">
    <name type="scientific">Ovis aries</name>
    <name type="common">Sheep</name>
    <dbReference type="NCBI Taxonomy" id="9940"/>
    <lineage>
        <taxon>Eukaryota</taxon>
        <taxon>Metazoa</taxon>
        <taxon>Chordata</taxon>
        <taxon>Craniata</taxon>
        <taxon>Vertebrata</taxon>
        <taxon>Euteleostomi</taxon>
        <taxon>Mammalia</taxon>
        <taxon>Eutheria</taxon>
        <taxon>Laurasiatheria</taxon>
        <taxon>Artiodactyla</taxon>
        <taxon>Ruminantia</taxon>
        <taxon>Pecora</taxon>
        <taxon>Bovidae</taxon>
        <taxon>Caprinae</taxon>
        <taxon>Ovis</taxon>
    </lineage>
</organism>
<keyword evidence="11" id="KW-0809">Transit peptide</keyword>
<dbReference type="PANTHER" id="PTHR43605:SF8">
    <property type="entry name" value="ACYL-COENZYME A SYNTHETASE ACSM4, MITOCHONDRIAL"/>
    <property type="match status" value="1"/>
</dbReference>
<comment type="similarity">
    <text evidence="4">Belongs to the ATP-dependent AMP-binding enzyme family.</text>
</comment>
<feature type="region of interest" description="Disordered" evidence="17">
    <location>
        <begin position="866"/>
        <end position="890"/>
    </location>
</feature>
<dbReference type="InterPro" id="IPR025110">
    <property type="entry name" value="AMP-bd_C"/>
</dbReference>
<comment type="caution">
    <text evidence="20">The sequence shown here is derived from an EMBL/GenBank/DDBJ whole genome shotgun (WGS) entry which is preliminary data.</text>
</comment>
<feature type="coiled-coil region" evidence="16">
    <location>
        <begin position="559"/>
        <end position="600"/>
    </location>
</feature>
<dbReference type="FunFam" id="3.40.50.12780:FF:000007">
    <property type="entry name" value="Acyl-coenzyme A synthetase ACSM2A, mitochondrial"/>
    <property type="match status" value="2"/>
</dbReference>
<keyword evidence="7" id="KW-0547">Nucleotide-binding</keyword>
<dbReference type="GO" id="GO:0006637">
    <property type="term" value="P:acyl-CoA metabolic process"/>
    <property type="evidence" value="ECO:0007669"/>
    <property type="project" value="TreeGrafter"/>
</dbReference>
<dbReference type="InterPro" id="IPR020845">
    <property type="entry name" value="AMP-binding_CS"/>
</dbReference>
<evidence type="ECO:0000256" key="16">
    <source>
        <dbReference type="SAM" id="Coils"/>
    </source>
</evidence>
<feature type="domain" description="AMP-dependent synthetase/ligase" evidence="18">
    <location>
        <begin position="72"/>
        <end position="419"/>
    </location>
</feature>
<feature type="domain" description="AMP-binding enzyme C-terminal" evidence="19">
    <location>
        <begin position="483"/>
        <end position="551"/>
    </location>
</feature>
<evidence type="ECO:0000256" key="12">
    <source>
        <dbReference type="ARBA" id="ARBA00023098"/>
    </source>
</evidence>
<evidence type="ECO:0000259" key="19">
    <source>
        <dbReference type="Pfam" id="PF13193"/>
    </source>
</evidence>
<evidence type="ECO:0000256" key="5">
    <source>
        <dbReference type="ARBA" id="ARBA00022598"/>
    </source>
</evidence>
<dbReference type="FunFam" id="3.30.300.30:FF:000005">
    <property type="entry name" value="Acyl-coenzyme A synthetase ACSM5, mitochondrial"/>
    <property type="match status" value="2"/>
</dbReference>
<evidence type="ECO:0000256" key="10">
    <source>
        <dbReference type="ARBA" id="ARBA00022842"/>
    </source>
</evidence>
<dbReference type="GO" id="GO:0046872">
    <property type="term" value="F:metal ion binding"/>
    <property type="evidence" value="ECO:0007669"/>
    <property type="project" value="UniProtKB-KW"/>
</dbReference>
<keyword evidence="10" id="KW-0460">Magnesium</keyword>
<dbReference type="Pfam" id="PF00501">
    <property type="entry name" value="AMP-binding"/>
    <property type="match status" value="2"/>
</dbReference>
<evidence type="ECO:0000256" key="17">
    <source>
        <dbReference type="SAM" id="MobiDB-lite"/>
    </source>
</evidence>
<dbReference type="Gene3D" id="3.30.300.30">
    <property type="match status" value="2"/>
</dbReference>
<keyword evidence="6" id="KW-0479">Metal-binding</keyword>
<dbReference type="Proteomes" id="UP000664991">
    <property type="component" value="Unassembled WGS sequence"/>
</dbReference>
<sequence length="1641" mass="185035">MQRLMKFRVLWGIHMSCPGFHHAPQHLRCQPLSGAGTLRWNEYDRPEEFNFASDVLDHWTQMEKEGKRSPNPALWWVNDQGDEVKWSFREMTDLTRRTANVFTQTCGLQTGDRLALILPRVPEWWLVSVGCIRTGIIFMPGTTQMKAKDILYRLQVSGAKAIVTTDTLAPEVESVAPECPSLKTKLLVSDHSREGWLDFRSLIKSASPDHVCIKSKTLDPMVIFFTSGTTGFPKMAKHNHGFALRSYFPACRKLLQLKASDVFWCLSDTGWILATLGSLLEPWTAGSTVFAHHLPQFDSKVIIETFFKYPITQCLAAPSVYRMILQQKFTSLRFPTLEHCCTGGEALLPEEQEQWKRQTGILLYQAYGQSETGITCGTLRGMKIKPGSMGKAIPPFDIQIIDDKGNIQPPNTEGNIGIRIKPTRPIGLFMYYENNPEKTAEVECGDFYNTGDRATIDEEGYFWFLGRSDDVINASGYRIGPAEVENALAEHPAVAESAVVSSPDPVRGEVVKAFIVLNPGFLSRDPDELTKELQQHVKSVTAPYKYPRKVKPPVYQVNLEQISEKINHFVKENRQLAENIASMEQKINDSKKRLQETRRQNKMCSHEALKFKDNIKTIERVNEFLNDLLQSSRARLQSVRGQNVKTLNLILEKENSAENMKDANLANTSGISEFESAFNEACVNEVEVKPEQLREQTVQLNTEKNQLQHANAEFEDSELKALRNKNCQRVGFFLTFLPTPNNFSPKENAFLTEGEKNLKDICDALRSVKAEKEVELKLLKRKEAFLAELYEQRKMAAEEQQTEQMQEELQQQEFSFRHQISLLEKKAQDNWIKGRILEREMAEQSKEAAYLRHKLAITEKQGLQQKYGMPNPVLGRPETQKPPGRDTGPGMAPMRNNNSFPTMDVQKGQVITDARGLFPFQGPPCMPYPMGCPLSPLKGCGPLPPPPPWLPMGPQPMPPHLSGGVVGVPGKKEIPLTVPRTPAFVWKKRTPKPNKDEEDEKQPVVIRAQQLSHYRVPFKPKIPKMWLNLFEFLCEAAESAFETVPSTALTLTSHVTRIWRWNFTSKTAVFPHPHKLTKPFGTMKIFFRYQTFRFIWLTKLSGQRFHKSHQLGAPLTLADFEAINRCERSLPKNFNFAGDVLDQWSQKEKTGERPANPALWWVNGKGDEVKWSFGELGSLSRKAANVLTKPCGLERGDRVAVILPRIPEWWLINVACMRTGLVFMPGTTQLTAKDILYRLRASKAKCVVASEEVIPAVESIVSECPDLKTKLLVSPHSQNGWLSFSELFQTASAEHSCVETGSQEPMAIYFTSGTTGSPKMAQHSQSSLGIGYTLCGRYWLDLKSTDIIWNMSDTGWIKAAIGSVFSSWLQGACVFVHRMAQFDTDTFLDTLTTYPITTLCSAPTVYRMLVQKDLKRYKFKKLRHCLTGGEPLNPEVLEQWKVQTGLELYEGYGQTEVGIICANQKGQEIKPGSMGKGVLPYDVQIIDENGNILPPGKEGEIALRLTSTRPFCFFSEYVDNPEKTAATIRGNFYVTGDRGVMDSDGYFWFVGRADDVIISSGYRIGPFEVESALIEHPAVVESAVVSSPDPVRGEVVKAFVVLSAPFKSSNPEKLTLELQDHVKKSTAPYKYPRKASIVPKS</sequence>
<evidence type="ECO:0000256" key="15">
    <source>
        <dbReference type="ARBA" id="ARBA00048477"/>
    </source>
</evidence>
<evidence type="ECO:0000256" key="8">
    <source>
        <dbReference type="ARBA" id="ARBA00022832"/>
    </source>
</evidence>
<evidence type="ECO:0000256" key="7">
    <source>
        <dbReference type="ARBA" id="ARBA00022741"/>
    </source>
</evidence>
<keyword evidence="13" id="KW-0496">Mitochondrion</keyword>
<dbReference type="InterPro" id="IPR042099">
    <property type="entry name" value="ANL_N_sf"/>
</dbReference>
<feature type="coiled-coil region" evidence="16">
    <location>
        <begin position="762"/>
        <end position="815"/>
    </location>
</feature>
<protein>
    <recommendedName>
        <fullName evidence="14">medium-chain acyl-CoA ligase</fullName>
        <ecNumber evidence="14">6.2.1.2</ecNumber>
    </recommendedName>
</protein>
<dbReference type="GO" id="GO:0005759">
    <property type="term" value="C:mitochondrial matrix"/>
    <property type="evidence" value="ECO:0007669"/>
    <property type="project" value="TreeGrafter"/>
</dbReference>
<evidence type="ECO:0000256" key="1">
    <source>
        <dbReference type="ARBA" id="ARBA00001936"/>
    </source>
</evidence>
<comment type="subcellular location">
    <subcellularLocation>
        <location evidence="3">Mitochondrion</location>
    </subcellularLocation>
</comment>
<reference evidence="20 21" key="1">
    <citation type="submission" date="2020-12" db="EMBL/GenBank/DDBJ databases">
        <title>De novo assembly of Tibetan sheep genome.</title>
        <authorList>
            <person name="Li X."/>
        </authorList>
    </citation>
    <scope>NUCLEOTIDE SEQUENCE [LARGE SCALE GENOMIC DNA]</scope>
    <source>
        <tissue evidence="20">Heart</tissue>
    </source>
</reference>
<evidence type="ECO:0000256" key="9">
    <source>
        <dbReference type="ARBA" id="ARBA00022840"/>
    </source>
</evidence>
<evidence type="ECO:0000256" key="3">
    <source>
        <dbReference type="ARBA" id="ARBA00004173"/>
    </source>
</evidence>
<comment type="cofactor">
    <cofactor evidence="1">
        <name>Mn(2+)</name>
        <dbReference type="ChEBI" id="CHEBI:29035"/>
    </cofactor>
</comment>
<dbReference type="EC" id="6.2.1.2" evidence="14"/>
<keyword evidence="5" id="KW-0436">Ligase</keyword>
<gene>
    <name evidence="20" type="ORF">JEQ12_012393</name>
</gene>
<dbReference type="Gene3D" id="3.40.50.12780">
    <property type="entry name" value="N-terminal domain of ligase-like"/>
    <property type="match status" value="2"/>
</dbReference>
<dbReference type="PROSITE" id="PS00455">
    <property type="entry name" value="AMP_BINDING"/>
    <property type="match status" value="2"/>
</dbReference>
<proteinExistence type="inferred from homology"/>
<comment type="cofactor">
    <cofactor evidence="2">
        <name>Mg(2+)</name>
        <dbReference type="ChEBI" id="CHEBI:18420"/>
    </cofactor>
</comment>
<dbReference type="EMBL" id="JAEMGP010000024">
    <property type="protein sequence ID" value="KAG5195104.1"/>
    <property type="molecule type" value="Genomic_DNA"/>
</dbReference>
<dbReference type="GO" id="GO:0006633">
    <property type="term" value="P:fatty acid biosynthetic process"/>
    <property type="evidence" value="ECO:0007669"/>
    <property type="project" value="TreeGrafter"/>
</dbReference>
<dbReference type="GO" id="GO:0031956">
    <property type="term" value="F:medium-chain fatty acid-CoA ligase activity"/>
    <property type="evidence" value="ECO:0007669"/>
    <property type="project" value="UniProtKB-EC"/>
</dbReference>
<dbReference type="InterPro" id="IPR051087">
    <property type="entry name" value="Mitochondrial_ACSM"/>
</dbReference>
<feature type="domain" description="AMP-dependent synthetase/ligase" evidence="18">
    <location>
        <begin position="1151"/>
        <end position="1504"/>
    </location>
</feature>
<keyword evidence="9" id="KW-0067">ATP-binding</keyword>
<feature type="domain" description="AMP-binding enzyme C-terminal" evidence="19">
    <location>
        <begin position="1568"/>
        <end position="1639"/>
    </location>
</feature>
<evidence type="ECO:0000313" key="21">
    <source>
        <dbReference type="Proteomes" id="UP000664991"/>
    </source>
</evidence>
<evidence type="ECO:0000256" key="11">
    <source>
        <dbReference type="ARBA" id="ARBA00022946"/>
    </source>
</evidence>
<keyword evidence="12" id="KW-0443">Lipid metabolism</keyword>
<dbReference type="InterPro" id="IPR045851">
    <property type="entry name" value="AMP-bd_C_sf"/>
</dbReference>
<evidence type="ECO:0000256" key="14">
    <source>
        <dbReference type="ARBA" id="ARBA00039009"/>
    </source>
</evidence>
<evidence type="ECO:0000259" key="18">
    <source>
        <dbReference type="Pfam" id="PF00501"/>
    </source>
</evidence>
<accession>A0A835ZML4</accession>
<evidence type="ECO:0000256" key="4">
    <source>
        <dbReference type="ARBA" id="ARBA00006432"/>
    </source>
</evidence>
<dbReference type="GO" id="GO:0005524">
    <property type="term" value="F:ATP binding"/>
    <property type="evidence" value="ECO:0007669"/>
    <property type="project" value="UniProtKB-KW"/>
</dbReference>
<comment type="catalytic activity">
    <reaction evidence="15">
        <text>a medium-chain fatty acid + ATP + CoA = a medium-chain fatty acyl-CoA + AMP + diphosphate</text>
        <dbReference type="Rhea" id="RHEA:48340"/>
        <dbReference type="ChEBI" id="CHEBI:30616"/>
        <dbReference type="ChEBI" id="CHEBI:33019"/>
        <dbReference type="ChEBI" id="CHEBI:57287"/>
        <dbReference type="ChEBI" id="CHEBI:59558"/>
        <dbReference type="ChEBI" id="CHEBI:90546"/>
        <dbReference type="ChEBI" id="CHEBI:456215"/>
        <dbReference type="EC" id="6.2.1.2"/>
    </reaction>
    <physiologicalReaction direction="left-to-right" evidence="15">
        <dbReference type="Rhea" id="RHEA:48341"/>
    </physiologicalReaction>
</comment>
<name>A0A835ZML4_SHEEP</name>
<evidence type="ECO:0000313" key="20">
    <source>
        <dbReference type="EMBL" id="KAG5195104.1"/>
    </source>
</evidence>
<dbReference type="PANTHER" id="PTHR43605">
    <property type="entry name" value="ACYL-COENZYME A SYNTHETASE"/>
    <property type="match status" value="1"/>
</dbReference>
<evidence type="ECO:0000256" key="2">
    <source>
        <dbReference type="ARBA" id="ARBA00001946"/>
    </source>
</evidence>
<evidence type="ECO:0000256" key="6">
    <source>
        <dbReference type="ARBA" id="ARBA00022723"/>
    </source>
</evidence>